<name>A0ABN9SDW2_9DINO</name>
<feature type="non-terminal residue" evidence="2">
    <location>
        <position position="107"/>
    </location>
</feature>
<reference evidence="2" key="1">
    <citation type="submission" date="2023-10" db="EMBL/GenBank/DDBJ databases">
        <authorList>
            <person name="Chen Y."/>
            <person name="Shah S."/>
            <person name="Dougan E. K."/>
            <person name="Thang M."/>
            <person name="Chan C."/>
        </authorList>
    </citation>
    <scope>NUCLEOTIDE SEQUENCE [LARGE SCALE GENOMIC DNA]</scope>
</reference>
<dbReference type="Proteomes" id="UP001189429">
    <property type="component" value="Unassembled WGS sequence"/>
</dbReference>
<sequence>RIAPLPGAAYAVGPDADADADEPPGTAADGLHGALAEGTFGAVVVPAVKVDVAGAGGCGLTPSSSRAQGKWKSGAVWRGEVWRALGGRSDAVELRSLFFDGRVVFLE</sequence>
<comment type="caution">
    <text evidence="2">The sequence shown here is derived from an EMBL/GenBank/DDBJ whole genome shotgun (WGS) entry which is preliminary data.</text>
</comment>
<feature type="compositionally biased region" description="Low complexity" evidence="1">
    <location>
        <begin position="1"/>
        <end position="15"/>
    </location>
</feature>
<evidence type="ECO:0000313" key="2">
    <source>
        <dbReference type="EMBL" id="CAK0828629.1"/>
    </source>
</evidence>
<dbReference type="EMBL" id="CAUYUJ010010124">
    <property type="protein sequence ID" value="CAK0828629.1"/>
    <property type="molecule type" value="Genomic_DNA"/>
</dbReference>
<protein>
    <submittedName>
        <fullName evidence="2">Uncharacterized protein</fullName>
    </submittedName>
</protein>
<feature type="region of interest" description="Disordered" evidence="1">
    <location>
        <begin position="1"/>
        <end position="31"/>
    </location>
</feature>
<evidence type="ECO:0000256" key="1">
    <source>
        <dbReference type="SAM" id="MobiDB-lite"/>
    </source>
</evidence>
<evidence type="ECO:0000313" key="3">
    <source>
        <dbReference type="Proteomes" id="UP001189429"/>
    </source>
</evidence>
<keyword evidence="3" id="KW-1185">Reference proteome</keyword>
<feature type="non-terminal residue" evidence="2">
    <location>
        <position position="1"/>
    </location>
</feature>
<organism evidence="2 3">
    <name type="scientific">Prorocentrum cordatum</name>
    <dbReference type="NCBI Taxonomy" id="2364126"/>
    <lineage>
        <taxon>Eukaryota</taxon>
        <taxon>Sar</taxon>
        <taxon>Alveolata</taxon>
        <taxon>Dinophyceae</taxon>
        <taxon>Prorocentrales</taxon>
        <taxon>Prorocentraceae</taxon>
        <taxon>Prorocentrum</taxon>
    </lineage>
</organism>
<accession>A0ABN9SDW2</accession>
<gene>
    <name evidence="2" type="ORF">PCOR1329_LOCUS27809</name>
</gene>
<proteinExistence type="predicted"/>